<dbReference type="OrthoDB" id="10311925at2759"/>
<evidence type="ECO:0000313" key="2">
    <source>
        <dbReference type="Proteomes" id="UP000001307"/>
    </source>
</evidence>
<accession>E4WRG8</accession>
<sequence length="97" mass="10977">MEENEKIIGSGFGDKNGLTIFRKGEITQDDIADGVNRCVEKALEDNRSSEEQYFEHKENVESPVTLFIKVPGYKQKNLQLVATSVVKELYLVQIVQS</sequence>
<organism evidence="1">
    <name type="scientific">Oikopleura dioica</name>
    <name type="common">Tunicate</name>
    <dbReference type="NCBI Taxonomy" id="34765"/>
    <lineage>
        <taxon>Eukaryota</taxon>
        <taxon>Metazoa</taxon>
        <taxon>Chordata</taxon>
        <taxon>Tunicata</taxon>
        <taxon>Appendicularia</taxon>
        <taxon>Copelata</taxon>
        <taxon>Oikopleuridae</taxon>
        <taxon>Oikopleura</taxon>
    </lineage>
</organism>
<protein>
    <submittedName>
        <fullName evidence="1">Uncharacterized protein</fullName>
    </submittedName>
</protein>
<keyword evidence="2" id="KW-1185">Reference proteome</keyword>
<dbReference type="AlphaFoldDB" id="E4WRG8"/>
<evidence type="ECO:0000313" key="1">
    <source>
        <dbReference type="EMBL" id="CBY20349.1"/>
    </source>
</evidence>
<name>E4WRG8_OIKDI</name>
<dbReference type="EMBL" id="FN653015">
    <property type="protein sequence ID" value="CBY20349.1"/>
    <property type="molecule type" value="Genomic_DNA"/>
</dbReference>
<dbReference type="Proteomes" id="UP000001307">
    <property type="component" value="Unassembled WGS sequence"/>
</dbReference>
<dbReference type="InParanoid" id="E4WRG8"/>
<reference evidence="1" key="1">
    <citation type="journal article" date="2010" name="Science">
        <title>Plasticity of animal genome architecture unmasked by rapid evolution of a pelagic tunicate.</title>
        <authorList>
            <person name="Denoeud F."/>
            <person name="Henriet S."/>
            <person name="Mungpakdee S."/>
            <person name="Aury J.M."/>
            <person name="Da Silva C."/>
            <person name="Brinkmann H."/>
            <person name="Mikhaleva J."/>
            <person name="Olsen L.C."/>
            <person name="Jubin C."/>
            <person name="Canestro C."/>
            <person name="Bouquet J.M."/>
            <person name="Danks G."/>
            <person name="Poulain J."/>
            <person name="Campsteijn C."/>
            <person name="Adamski M."/>
            <person name="Cross I."/>
            <person name="Yadetie F."/>
            <person name="Muffato M."/>
            <person name="Louis A."/>
            <person name="Butcher S."/>
            <person name="Tsagkogeorga G."/>
            <person name="Konrad A."/>
            <person name="Singh S."/>
            <person name="Jensen M.F."/>
            <person name="Cong E.H."/>
            <person name="Eikeseth-Otteraa H."/>
            <person name="Noel B."/>
            <person name="Anthouard V."/>
            <person name="Porcel B.M."/>
            <person name="Kachouri-Lafond R."/>
            <person name="Nishino A."/>
            <person name="Ugolini M."/>
            <person name="Chourrout P."/>
            <person name="Nishida H."/>
            <person name="Aasland R."/>
            <person name="Huzurbazar S."/>
            <person name="Westhof E."/>
            <person name="Delsuc F."/>
            <person name="Lehrach H."/>
            <person name="Reinhardt R."/>
            <person name="Weissenbach J."/>
            <person name="Roy S.W."/>
            <person name="Artiguenave F."/>
            <person name="Postlethwait J.H."/>
            <person name="Manak J.R."/>
            <person name="Thompson E.M."/>
            <person name="Jaillon O."/>
            <person name="Du Pasquier L."/>
            <person name="Boudinot P."/>
            <person name="Liberles D.A."/>
            <person name="Volff J.N."/>
            <person name="Philippe H."/>
            <person name="Lenhard B."/>
            <person name="Roest Crollius H."/>
            <person name="Wincker P."/>
            <person name="Chourrout D."/>
        </authorList>
    </citation>
    <scope>NUCLEOTIDE SEQUENCE [LARGE SCALE GENOMIC DNA]</scope>
</reference>
<proteinExistence type="predicted"/>
<gene>
    <name evidence="1" type="ORF">GSOID_T00000342001</name>
</gene>